<proteinExistence type="predicted"/>
<feature type="domain" description="Tc1-like transposase DDE" evidence="1">
    <location>
        <begin position="60"/>
        <end position="126"/>
    </location>
</feature>
<dbReference type="KEGG" id="hir:HETIRDRAFT_53889"/>
<protein>
    <recommendedName>
        <fullName evidence="1">Tc1-like transposase DDE domain-containing protein</fullName>
    </recommendedName>
</protein>
<dbReference type="eggNOG" id="ENOG502S5IV">
    <property type="taxonomic scope" value="Eukaryota"/>
</dbReference>
<dbReference type="Gene3D" id="3.30.420.10">
    <property type="entry name" value="Ribonuclease H-like superfamily/Ribonuclease H"/>
    <property type="match status" value="1"/>
</dbReference>
<sequence length="177" mass="19655">PTFKSGHKSIMVWGCIAHGVKGLLIKLEFLPATISEKGQRQGGGLGAKEYVAQVLEGPLKDFFDRMEQQQIHLMLVVKDGAPAHTSRLTKSAWLKLGITPLTHPPSLPDLNPIEPLWLLLKNCVADTPGASNSLENLWLAAQHAWEEIIEEEIQRHTGKMSERVAQVQAAKGWHTRF</sequence>
<name>W4JS38_HETIT</name>
<dbReference type="InterPro" id="IPR038717">
    <property type="entry name" value="Tc1-like_DDE_dom"/>
</dbReference>
<keyword evidence="3" id="KW-1185">Reference proteome</keyword>
<accession>W4JS38</accession>
<reference evidence="2 3" key="1">
    <citation type="journal article" date="2012" name="New Phytol.">
        <title>Insight into trade-off between wood decay and parasitism from the genome of a fungal forest pathogen.</title>
        <authorList>
            <person name="Olson A."/>
            <person name="Aerts A."/>
            <person name="Asiegbu F."/>
            <person name="Belbahri L."/>
            <person name="Bouzid O."/>
            <person name="Broberg A."/>
            <person name="Canback B."/>
            <person name="Coutinho P.M."/>
            <person name="Cullen D."/>
            <person name="Dalman K."/>
            <person name="Deflorio G."/>
            <person name="van Diepen L.T."/>
            <person name="Dunand C."/>
            <person name="Duplessis S."/>
            <person name="Durling M."/>
            <person name="Gonthier P."/>
            <person name="Grimwood J."/>
            <person name="Fossdal C.G."/>
            <person name="Hansson D."/>
            <person name="Henrissat B."/>
            <person name="Hietala A."/>
            <person name="Himmelstrand K."/>
            <person name="Hoffmeister D."/>
            <person name="Hogberg N."/>
            <person name="James T.Y."/>
            <person name="Karlsson M."/>
            <person name="Kohler A."/>
            <person name="Kues U."/>
            <person name="Lee Y.H."/>
            <person name="Lin Y.C."/>
            <person name="Lind M."/>
            <person name="Lindquist E."/>
            <person name="Lombard V."/>
            <person name="Lucas S."/>
            <person name="Lunden K."/>
            <person name="Morin E."/>
            <person name="Murat C."/>
            <person name="Park J."/>
            <person name="Raffaello T."/>
            <person name="Rouze P."/>
            <person name="Salamov A."/>
            <person name="Schmutz J."/>
            <person name="Solheim H."/>
            <person name="Stahlberg J."/>
            <person name="Velez H."/>
            <person name="de Vries R.P."/>
            <person name="Wiebenga A."/>
            <person name="Woodward S."/>
            <person name="Yakovlev I."/>
            <person name="Garbelotto M."/>
            <person name="Martin F."/>
            <person name="Grigoriev I.V."/>
            <person name="Stenlid J."/>
        </authorList>
    </citation>
    <scope>NUCLEOTIDE SEQUENCE [LARGE SCALE GENOMIC DNA]</scope>
    <source>
        <strain evidence="2 3">TC 32-1</strain>
    </source>
</reference>
<organism evidence="2 3">
    <name type="scientific">Heterobasidion irregulare (strain TC 32-1)</name>
    <dbReference type="NCBI Taxonomy" id="747525"/>
    <lineage>
        <taxon>Eukaryota</taxon>
        <taxon>Fungi</taxon>
        <taxon>Dikarya</taxon>
        <taxon>Basidiomycota</taxon>
        <taxon>Agaricomycotina</taxon>
        <taxon>Agaricomycetes</taxon>
        <taxon>Russulales</taxon>
        <taxon>Bondarzewiaceae</taxon>
        <taxon>Heterobasidion</taxon>
        <taxon>Heterobasidion annosum species complex</taxon>
    </lineage>
</organism>
<evidence type="ECO:0000313" key="2">
    <source>
        <dbReference type="EMBL" id="ETW75915.1"/>
    </source>
</evidence>
<evidence type="ECO:0000313" key="3">
    <source>
        <dbReference type="Proteomes" id="UP000030671"/>
    </source>
</evidence>
<dbReference type="InterPro" id="IPR036397">
    <property type="entry name" value="RNaseH_sf"/>
</dbReference>
<dbReference type="GeneID" id="20678279"/>
<dbReference type="Pfam" id="PF13358">
    <property type="entry name" value="DDE_3"/>
    <property type="match status" value="1"/>
</dbReference>
<dbReference type="Proteomes" id="UP000030671">
    <property type="component" value="Unassembled WGS sequence"/>
</dbReference>
<dbReference type="AlphaFoldDB" id="W4JS38"/>
<feature type="non-terminal residue" evidence="2">
    <location>
        <position position="1"/>
    </location>
</feature>
<gene>
    <name evidence="2" type="ORF">HETIRDRAFT_53889</name>
</gene>
<dbReference type="RefSeq" id="XP_009551863.1">
    <property type="nucleotide sequence ID" value="XM_009553568.1"/>
</dbReference>
<dbReference type="HOGENOM" id="CLU_033666_0_6_1"/>
<evidence type="ECO:0000259" key="1">
    <source>
        <dbReference type="Pfam" id="PF13358"/>
    </source>
</evidence>
<dbReference type="EMBL" id="KI925465">
    <property type="protein sequence ID" value="ETW75915.1"/>
    <property type="molecule type" value="Genomic_DNA"/>
</dbReference>
<dbReference type="OrthoDB" id="2417635at2759"/>
<dbReference type="InParanoid" id="W4JS38"/>
<dbReference type="GO" id="GO:0003676">
    <property type="term" value="F:nucleic acid binding"/>
    <property type="evidence" value="ECO:0007669"/>
    <property type="project" value="InterPro"/>
</dbReference>